<reference evidence="2 3" key="1">
    <citation type="submission" date="2016-10" db="EMBL/GenBank/DDBJ databases">
        <authorList>
            <person name="de Groot N.N."/>
        </authorList>
    </citation>
    <scope>NUCLEOTIDE SEQUENCE [LARGE SCALE GENOMIC DNA]</scope>
    <source>
        <strain evidence="2 3">DSM 13760</strain>
    </source>
</reference>
<dbReference type="EMBL" id="FOHA01000012">
    <property type="protein sequence ID" value="SER95000.1"/>
    <property type="molecule type" value="Genomic_DNA"/>
</dbReference>
<dbReference type="InterPro" id="IPR000600">
    <property type="entry name" value="ROK"/>
</dbReference>
<protein>
    <submittedName>
        <fullName evidence="2">Sugar kinase of the NBD/HSP70 family, may contain an N-terminal HTH domain</fullName>
    </submittedName>
</protein>
<evidence type="ECO:0000313" key="2">
    <source>
        <dbReference type="EMBL" id="SER95000.1"/>
    </source>
</evidence>
<name>A0A1H9TCE4_9LACT</name>
<keyword evidence="3" id="KW-1185">Reference proteome</keyword>
<proteinExistence type="inferred from homology"/>
<dbReference type="InterPro" id="IPR043129">
    <property type="entry name" value="ATPase_NBD"/>
</dbReference>
<dbReference type="STRING" id="142588.SAMN04488559_11250"/>
<dbReference type="OrthoDB" id="9795247at2"/>
<comment type="similarity">
    <text evidence="1">Belongs to the ROK (NagC/XylR) family.</text>
</comment>
<dbReference type="Proteomes" id="UP000198948">
    <property type="component" value="Unassembled WGS sequence"/>
</dbReference>
<gene>
    <name evidence="2" type="ORF">SAMN04488559_11250</name>
</gene>
<evidence type="ECO:0000256" key="1">
    <source>
        <dbReference type="ARBA" id="ARBA00006479"/>
    </source>
</evidence>
<evidence type="ECO:0000313" key="3">
    <source>
        <dbReference type="Proteomes" id="UP000198948"/>
    </source>
</evidence>
<dbReference type="PANTHER" id="PTHR18964">
    <property type="entry name" value="ROK (REPRESSOR, ORF, KINASE) FAMILY"/>
    <property type="match status" value="1"/>
</dbReference>
<keyword evidence="2" id="KW-0418">Kinase</keyword>
<sequence>MAIFTIDIGGSAIKYGVWADGELKEKDQFPTPLTRKPFLEQLAAIKTNFEKTYELEGLAISTTGDVDTETNTLNGTSTVPFLHTSPPIKEALKDTLNLKLAMENDANCAGLAEMTYGVGQGAKNPIFMIIGTGVGLAIIEDGKLTHNQGFKLDEMDKTIAEAVARFRSIGASAVFMGRRVSLKKFKMPSEIEGKDVFEMAKNGDEVAQKEVDLLYENIAQIALHLQSAFHPEFIGVGGGASNNPDYIQGINDGMKRVLEKDHQIMSWLQDLFSPNETNKDELPIIKSCRFKNDANLIGAVIHYQKKYGEQEKIDTK</sequence>
<dbReference type="Gene3D" id="3.30.420.40">
    <property type="match status" value="2"/>
</dbReference>
<dbReference type="GO" id="GO:0016301">
    <property type="term" value="F:kinase activity"/>
    <property type="evidence" value="ECO:0007669"/>
    <property type="project" value="UniProtKB-KW"/>
</dbReference>
<dbReference type="Pfam" id="PF00480">
    <property type="entry name" value="ROK"/>
    <property type="match status" value="2"/>
</dbReference>
<dbReference type="RefSeq" id="WP_092652827.1">
    <property type="nucleotide sequence ID" value="NZ_FOHA01000012.1"/>
</dbReference>
<dbReference type="AlphaFoldDB" id="A0A1H9TCE4"/>
<accession>A0A1H9TCE4</accession>
<keyword evidence="2" id="KW-0808">Transferase</keyword>
<dbReference type="SUPFAM" id="SSF53067">
    <property type="entry name" value="Actin-like ATPase domain"/>
    <property type="match status" value="1"/>
</dbReference>
<organism evidence="2 3">
    <name type="scientific">Isobaculum melis</name>
    <dbReference type="NCBI Taxonomy" id="142588"/>
    <lineage>
        <taxon>Bacteria</taxon>
        <taxon>Bacillati</taxon>
        <taxon>Bacillota</taxon>
        <taxon>Bacilli</taxon>
        <taxon>Lactobacillales</taxon>
        <taxon>Carnobacteriaceae</taxon>
        <taxon>Isobaculum</taxon>
    </lineage>
</organism>
<dbReference type="PANTHER" id="PTHR18964:SF170">
    <property type="entry name" value="SUGAR KINASE"/>
    <property type="match status" value="1"/>
</dbReference>